<organism evidence="1 2">
    <name type="scientific">Chromohalobacter moromii</name>
    <dbReference type="NCBI Taxonomy" id="2860329"/>
    <lineage>
        <taxon>Bacteria</taxon>
        <taxon>Pseudomonadati</taxon>
        <taxon>Pseudomonadota</taxon>
        <taxon>Gammaproteobacteria</taxon>
        <taxon>Oceanospirillales</taxon>
        <taxon>Halomonadaceae</taxon>
        <taxon>Chromohalobacter</taxon>
    </lineage>
</organism>
<accession>A0A9X2X4N4</accession>
<protein>
    <submittedName>
        <fullName evidence="1">Uncharacterized protein</fullName>
    </submittedName>
</protein>
<reference evidence="1" key="1">
    <citation type="submission" date="2021-07" db="EMBL/GenBank/DDBJ databases">
        <authorList>
            <person name="Luelf R.H."/>
        </authorList>
    </citation>
    <scope>NUCLEOTIDE SEQUENCE</scope>
    <source>
        <strain evidence="1">TMW 2.2304</strain>
    </source>
</reference>
<dbReference type="RefSeq" id="WP_247640397.1">
    <property type="nucleotide sequence ID" value="NZ_JAHXCZ010000004.1"/>
</dbReference>
<reference evidence="1" key="2">
    <citation type="journal article" date="2022" name="Syst. Appl. Microbiol.">
        <title>Chromohalobacter moromii sp. nov., a moderately halophilic bacterium isolated from lupine-based moromi fermentation.</title>
        <authorList>
            <person name="Lulf R.H."/>
            <person name="Hilgarth M."/>
            <person name="Ehrmann M.A."/>
        </authorList>
    </citation>
    <scope>NUCLEOTIDE SEQUENCE</scope>
    <source>
        <strain evidence="1">TMW 2.2304</strain>
    </source>
</reference>
<gene>
    <name evidence="1" type="ORF">KZO87_12820</name>
</gene>
<dbReference type="Proteomes" id="UP001145353">
    <property type="component" value="Unassembled WGS sequence"/>
</dbReference>
<keyword evidence="2" id="KW-1185">Reference proteome</keyword>
<name>A0A9X2X4N4_9GAMM</name>
<dbReference type="AlphaFoldDB" id="A0A9X2X4N4"/>
<evidence type="ECO:0000313" key="2">
    <source>
        <dbReference type="Proteomes" id="UP001145353"/>
    </source>
</evidence>
<proteinExistence type="predicted"/>
<evidence type="ECO:0000313" key="1">
    <source>
        <dbReference type="EMBL" id="MCT8506259.1"/>
    </source>
</evidence>
<sequence length="271" mass="31957">MYNETFTALAKEAQFTKEMLGAGATQIRKANYAQKGIYFQSFTSLSTGLERIGKLCLMLDYYIDNNGEFPDFNYLKKDIGHKIDLLYQRSLDVKRKRKLEFYFLQDLNGDIYQNILRILSSFAVGDRYSNINILTSSKQQNDPVSDWFFEVDMLLFEKRVTEKKKQKIAHNAHVISEMTQRFTMVRHSSEAGTEIYDVEEASFRTGMQQAVAPYRQLYVIQIIRFWFELLRTLQYTAMEQNNEDIPFFGEIFGGFYNEDSYIRTRKTWDTI</sequence>
<dbReference type="EMBL" id="JAHXDE010000004">
    <property type="protein sequence ID" value="MCT8506259.1"/>
    <property type="molecule type" value="Genomic_DNA"/>
</dbReference>
<comment type="caution">
    <text evidence="1">The sequence shown here is derived from an EMBL/GenBank/DDBJ whole genome shotgun (WGS) entry which is preliminary data.</text>
</comment>